<evidence type="ECO:0000313" key="7">
    <source>
        <dbReference type="EMBL" id="KKS17440.1"/>
    </source>
</evidence>
<keyword evidence="2" id="KW-1003">Cell membrane</keyword>
<protein>
    <submittedName>
        <fullName evidence="7">Polysaccharide biosynthesis protein</fullName>
    </submittedName>
</protein>
<evidence type="ECO:0000256" key="6">
    <source>
        <dbReference type="SAM" id="Phobius"/>
    </source>
</evidence>
<keyword evidence="5 6" id="KW-0472">Membrane</keyword>
<comment type="subcellular location">
    <subcellularLocation>
        <location evidence="1">Cell membrane</location>
        <topology evidence="1">Multi-pass membrane protein</topology>
    </subcellularLocation>
</comment>
<sequence length="454" mass="50823">MFTNVLPYRLASNCSIINTEIRNPMIERIKTITKDQVLIGTFIVTVGIFTASVFSYLLQFILGRLLTVADYGTFNALLAFASIAGVPAMVVSTSLIKLASELKAKNRFDQLTQLYWKLSFFALVFAVLISAFFASFHQPIADFFNIQNADLFYYFGPFLGLTYLLIVPAAYLQGLLRFKAYALYNVLGGLFRFVFPVILVIVGLGLPGVFMGIAMSVVLMYALSTLLTSRNFIDYNKESLQVFYKKIVMFGLPVLLVNLGMILMNNMDIILVKKYFDELSAGYYAGTVTVSKVLLFGAGTVVVVMFPQISEAYSKGEDYTGKLKKFLALQLLLVVGGVVVFTLLPGLIAGVMFGEKFLPSVPYIPLFSLFVGVYVLINFMVMFLLAINKTKVALLQIPAVIAQYILIYYFHDSLTDVIKINLFVAVFLLVTILLYYVKHAGFHNRSRVQTRENY</sequence>
<feature type="transmembrane region" description="Helical" evidence="6">
    <location>
        <begin position="114"/>
        <end position="136"/>
    </location>
</feature>
<dbReference type="EMBL" id="LCBS01000002">
    <property type="protein sequence ID" value="KKS17440.1"/>
    <property type="molecule type" value="Genomic_DNA"/>
</dbReference>
<dbReference type="PANTHER" id="PTHR30250:SF28">
    <property type="entry name" value="POLYSACCHARIDE BIOSYNTHESIS PROTEIN"/>
    <property type="match status" value="1"/>
</dbReference>
<dbReference type="AlphaFoldDB" id="A0A0G0WXG5"/>
<dbReference type="Proteomes" id="UP000034163">
    <property type="component" value="Unassembled WGS sequence"/>
</dbReference>
<feature type="transmembrane region" description="Helical" evidence="6">
    <location>
        <begin position="392"/>
        <end position="411"/>
    </location>
</feature>
<feature type="transmembrane region" description="Helical" evidence="6">
    <location>
        <begin position="247"/>
        <end position="264"/>
    </location>
</feature>
<dbReference type="GO" id="GO:0005886">
    <property type="term" value="C:plasma membrane"/>
    <property type="evidence" value="ECO:0007669"/>
    <property type="project" value="UniProtKB-SubCell"/>
</dbReference>
<evidence type="ECO:0000256" key="5">
    <source>
        <dbReference type="ARBA" id="ARBA00023136"/>
    </source>
</evidence>
<organism evidence="7 8">
    <name type="scientific">candidate division WWE3 bacterium GW2011_GWB1_41_6</name>
    <dbReference type="NCBI Taxonomy" id="1619112"/>
    <lineage>
        <taxon>Bacteria</taxon>
        <taxon>Katanobacteria</taxon>
    </lineage>
</organism>
<feature type="transmembrane region" description="Helical" evidence="6">
    <location>
        <begin position="208"/>
        <end position="227"/>
    </location>
</feature>
<gene>
    <name evidence="7" type="ORF">UU72_C0002G0023</name>
</gene>
<evidence type="ECO:0000256" key="4">
    <source>
        <dbReference type="ARBA" id="ARBA00022989"/>
    </source>
</evidence>
<evidence type="ECO:0000313" key="8">
    <source>
        <dbReference type="Proteomes" id="UP000034163"/>
    </source>
</evidence>
<accession>A0A0G0WXG5</accession>
<feature type="transmembrane region" description="Helical" evidence="6">
    <location>
        <begin position="363"/>
        <end position="385"/>
    </location>
</feature>
<feature type="transmembrane region" description="Helical" evidence="6">
    <location>
        <begin position="151"/>
        <end position="171"/>
    </location>
</feature>
<name>A0A0G0WXG5_UNCKA</name>
<evidence type="ECO:0000256" key="3">
    <source>
        <dbReference type="ARBA" id="ARBA00022692"/>
    </source>
</evidence>
<dbReference type="Pfam" id="PF13440">
    <property type="entry name" value="Polysacc_synt_3"/>
    <property type="match status" value="1"/>
</dbReference>
<feature type="transmembrane region" description="Helical" evidence="6">
    <location>
        <begin position="417"/>
        <end position="437"/>
    </location>
</feature>
<evidence type="ECO:0000256" key="1">
    <source>
        <dbReference type="ARBA" id="ARBA00004651"/>
    </source>
</evidence>
<keyword evidence="3 6" id="KW-0812">Transmembrane</keyword>
<feature type="transmembrane region" description="Helical" evidence="6">
    <location>
        <begin position="183"/>
        <end position="202"/>
    </location>
</feature>
<feature type="transmembrane region" description="Helical" evidence="6">
    <location>
        <begin position="284"/>
        <end position="306"/>
    </location>
</feature>
<feature type="transmembrane region" description="Helical" evidence="6">
    <location>
        <begin position="37"/>
        <end position="62"/>
    </location>
</feature>
<reference evidence="7 8" key="1">
    <citation type="journal article" date="2015" name="Nature">
        <title>rRNA introns, odd ribosomes, and small enigmatic genomes across a large radiation of phyla.</title>
        <authorList>
            <person name="Brown C.T."/>
            <person name="Hug L.A."/>
            <person name="Thomas B.C."/>
            <person name="Sharon I."/>
            <person name="Castelle C.J."/>
            <person name="Singh A."/>
            <person name="Wilkins M.J."/>
            <person name="Williams K.H."/>
            <person name="Banfield J.F."/>
        </authorList>
    </citation>
    <scope>NUCLEOTIDE SEQUENCE [LARGE SCALE GENOMIC DNA]</scope>
</reference>
<comment type="caution">
    <text evidence="7">The sequence shown here is derived from an EMBL/GenBank/DDBJ whole genome shotgun (WGS) entry which is preliminary data.</text>
</comment>
<dbReference type="InterPro" id="IPR050833">
    <property type="entry name" value="Poly_Biosynth_Transport"/>
</dbReference>
<dbReference type="PANTHER" id="PTHR30250">
    <property type="entry name" value="PST FAMILY PREDICTED COLANIC ACID TRANSPORTER"/>
    <property type="match status" value="1"/>
</dbReference>
<proteinExistence type="predicted"/>
<keyword evidence="4 6" id="KW-1133">Transmembrane helix</keyword>
<evidence type="ECO:0000256" key="2">
    <source>
        <dbReference type="ARBA" id="ARBA00022475"/>
    </source>
</evidence>
<feature type="transmembrane region" description="Helical" evidence="6">
    <location>
        <begin position="327"/>
        <end position="351"/>
    </location>
</feature>
<feature type="transmembrane region" description="Helical" evidence="6">
    <location>
        <begin position="74"/>
        <end position="93"/>
    </location>
</feature>